<dbReference type="InterPro" id="IPR046724">
    <property type="entry name" value="DUF6616"/>
</dbReference>
<evidence type="ECO:0000313" key="1">
    <source>
        <dbReference type="EMBL" id="QWK89871.1"/>
    </source>
</evidence>
<keyword evidence="2" id="KW-1185">Reference proteome</keyword>
<evidence type="ECO:0000313" key="2">
    <source>
        <dbReference type="Proteomes" id="UP000679352"/>
    </source>
</evidence>
<protein>
    <submittedName>
        <fullName evidence="1">Uncharacterized protein</fullName>
    </submittedName>
</protein>
<dbReference type="AlphaFoldDB" id="A0A975S126"/>
<dbReference type="RefSeq" id="WP_215506192.1">
    <property type="nucleotide sequence ID" value="NZ_CP076361.1"/>
</dbReference>
<gene>
    <name evidence="1" type="ORF">KM031_13670</name>
</gene>
<name>A0A975S126_9RHOB</name>
<sequence>MPHYLTELYSPKPAWLALSLAERQSYFASIAEGMGALSALGVEPIAFGETEPSIHPAPQQFFSVWRLPDAEAQAALLSGIAATGWHDYFDTVNAAGKGVDFPAHLTQLTGV</sequence>
<reference evidence="1" key="1">
    <citation type="submission" date="2021-06" db="EMBL/GenBank/DDBJ databases">
        <title>Direct submission.</title>
        <authorList>
            <person name="Lee C.-S."/>
            <person name="Jin L."/>
        </authorList>
    </citation>
    <scope>NUCLEOTIDE SEQUENCE</scope>
    <source>
        <strain evidence="1">Con5</strain>
    </source>
</reference>
<dbReference type="Pfam" id="PF20321">
    <property type="entry name" value="DUF6616"/>
    <property type="match status" value="1"/>
</dbReference>
<dbReference type="EMBL" id="CP076361">
    <property type="protein sequence ID" value="QWK89871.1"/>
    <property type="molecule type" value="Genomic_DNA"/>
</dbReference>
<dbReference type="Proteomes" id="UP000679352">
    <property type="component" value="Chromosome"/>
</dbReference>
<organism evidence="1 2">
    <name type="scientific">Gemmobacter fulvus</name>
    <dbReference type="NCBI Taxonomy" id="2840474"/>
    <lineage>
        <taxon>Bacteria</taxon>
        <taxon>Pseudomonadati</taxon>
        <taxon>Pseudomonadota</taxon>
        <taxon>Alphaproteobacteria</taxon>
        <taxon>Rhodobacterales</taxon>
        <taxon>Paracoccaceae</taxon>
        <taxon>Gemmobacter</taxon>
    </lineage>
</organism>
<proteinExistence type="predicted"/>
<dbReference type="KEGG" id="gfu:KM031_13670"/>
<accession>A0A975S126</accession>